<dbReference type="InterPro" id="IPR010593">
    <property type="entry name" value="DUF1159"/>
</dbReference>
<dbReference type="Proteomes" id="UP000631694">
    <property type="component" value="Unassembled WGS sequence"/>
</dbReference>
<evidence type="ECO:0000313" key="2">
    <source>
        <dbReference type="Proteomes" id="UP000631694"/>
    </source>
</evidence>
<dbReference type="EMBL" id="JADZLT010000050">
    <property type="protein sequence ID" value="MBH0238164.1"/>
    <property type="molecule type" value="Genomic_DNA"/>
</dbReference>
<dbReference type="AlphaFoldDB" id="A0A931MZK1"/>
<gene>
    <name evidence="1" type="ORF">I5731_10050</name>
</gene>
<dbReference type="RefSeq" id="WP_197311254.1">
    <property type="nucleotide sequence ID" value="NZ_JADZLT010000050.1"/>
</dbReference>
<evidence type="ECO:0000313" key="1">
    <source>
        <dbReference type="EMBL" id="MBH0238164.1"/>
    </source>
</evidence>
<keyword evidence="2" id="KW-1185">Reference proteome</keyword>
<organism evidence="1 2">
    <name type="scientific">Methylobrevis albus</name>
    <dbReference type="NCBI Taxonomy" id="2793297"/>
    <lineage>
        <taxon>Bacteria</taxon>
        <taxon>Pseudomonadati</taxon>
        <taxon>Pseudomonadota</taxon>
        <taxon>Alphaproteobacteria</taxon>
        <taxon>Hyphomicrobiales</taxon>
        <taxon>Pleomorphomonadaceae</taxon>
        <taxon>Methylobrevis</taxon>
    </lineage>
</organism>
<dbReference type="PIRSF" id="PIRSF032064">
    <property type="entry name" value="UCP032064"/>
    <property type="match status" value="1"/>
</dbReference>
<accession>A0A931MZK1</accession>
<dbReference type="Pfam" id="PF05258">
    <property type="entry name" value="DciA"/>
    <property type="match status" value="1"/>
</dbReference>
<sequence>MSTTSKPPQGDPSAAARRRGARPLADIIGAALAPACRKRGFTTVDLVAHWPDIIGGVYAGTTQPDKLAWPRLPKGVESETSEPATLTLRCAPSVALRLQHELPVVMERINMFFGWKAVGRIKLVQTPLRRPAKHARPRPGPLLPADAARVTATCAPIADDGLRAAVERLGRAVAQRDRR</sequence>
<reference evidence="1" key="1">
    <citation type="submission" date="2020-12" db="EMBL/GenBank/DDBJ databases">
        <title>Methylobrevis albus sp. nov., isolated from fresh water lack sediment.</title>
        <authorList>
            <person name="Zou Q."/>
        </authorList>
    </citation>
    <scope>NUCLEOTIDE SEQUENCE</scope>
    <source>
        <strain evidence="1">L22</strain>
    </source>
</reference>
<comment type="caution">
    <text evidence="1">The sequence shown here is derived from an EMBL/GenBank/DDBJ whole genome shotgun (WGS) entry which is preliminary data.</text>
</comment>
<proteinExistence type="predicted"/>
<name>A0A931MZK1_9HYPH</name>
<protein>
    <submittedName>
        <fullName evidence="1">DUF721 domain-containing protein</fullName>
    </submittedName>
</protein>
<dbReference type="InterPro" id="IPR007922">
    <property type="entry name" value="DciA-like"/>
</dbReference>